<dbReference type="PANTHER" id="PTHR47942">
    <property type="entry name" value="TETRATRICOPEPTIDE REPEAT (TPR)-LIKE SUPERFAMILY PROTEIN-RELATED"/>
    <property type="match status" value="1"/>
</dbReference>
<dbReference type="EMBL" id="QKRW01000019">
    <property type="protein sequence ID" value="RAL63425.1"/>
    <property type="molecule type" value="Genomic_DNA"/>
</dbReference>
<keyword evidence="1" id="KW-0677">Repeat</keyword>
<gene>
    <name evidence="5" type="ORF">DID88_003846</name>
</gene>
<dbReference type="Proteomes" id="UP000249056">
    <property type="component" value="Unassembled WGS sequence"/>
</dbReference>
<evidence type="ECO:0000313" key="5">
    <source>
        <dbReference type="EMBL" id="RAL63425.1"/>
    </source>
</evidence>
<dbReference type="OrthoDB" id="185373at2759"/>
<keyword evidence="6" id="KW-1185">Reference proteome</keyword>
<feature type="coiled-coil region" evidence="3">
    <location>
        <begin position="53"/>
        <end position="115"/>
    </location>
</feature>
<evidence type="ECO:0000313" key="6">
    <source>
        <dbReference type="Proteomes" id="UP000249056"/>
    </source>
</evidence>
<dbReference type="PANTHER" id="PTHR47942:SF63">
    <property type="entry name" value="PENTATRICOPEPTIDE REPEAT-CONTAINING PROTEIN"/>
    <property type="match status" value="1"/>
</dbReference>
<accession>A0A395ISZ7</accession>
<evidence type="ECO:0000256" key="4">
    <source>
        <dbReference type="SAM" id="MobiDB-lite"/>
    </source>
</evidence>
<feature type="repeat" description="PPR" evidence="2">
    <location>
        <begin position="449"/>
        <end position="483"/>
    </location>
</feature>
<feature type="region of interest" description="Disordered" evidence="4">
    <location>
        <begin position="1"/>
        <end position="27"/>
    </location>
</feature>
<dbReference type="AlphaFoldDB" id="A0A395ISZ7"/>
<proteinExistence type="predicted"/>
<evidence type="ECO:0000256" key="1">
    <source>
        <dbReference type="ARBA" id="ARBA00022737"/>
    </source>
</evidence>
<dbReference type="InterPro" id="IPR002885">
    <property type="entry name" value="PPR_rpt"/>
</dbReference>
<organism evidence="5 6">
    <name type="scientific">Monilinia fructigena</name>
    <dbReference type="NCBI Taxonomy" id="38457"/>
    <lineage>
        <taxon>Eukaryota</taxon>
        <taxon>Fungi</taxon>
        <taxon>Dikarya</taxon>
        <taxon>Ascomycota</taxon>
        <taxon>Pezizomycotina</taxon>
        <taxon>Leotiomycetes</taxon>
        <taxon>Helotiales</taxon>
        <taxon>Sclerotiniaceae</taxon>
        <taxon>Monilinia</taxon>
    </lineage>
</organism>
<dbReference type="PROSITE" id="PS51375">
    <property type="entry name" value="PPR"/>
    <property type="match status" value="1"/>
</dbReference>
<evidence type="ECO:0000256" key="2">
    <source>
        <dbReference type="PROSITE-ProRule" id="PRU00708"/>
    </source>
</evidence>
<comment type="caution">
    <text evidence="5">The sequence shown here is derived from an EMBL/GenBank/DDBJ whole genome shotgun (WGS) entry which is preliminary data.</text>
</comment>
<dbReference type="Gene3D" id="1.25.40.10">
    <property type="entry name" value="Tetratricopeptide repeat domain"/>
    <property type="match status" value="2"/>
</dbReference>
<reference evidence="5 6" key="1">
    <citation type="submission" date="2018-06" db="EMBL/GenBank/DDBJ databases">
        <title>Genome Sequence of the Brown Rot Fungal Pathogen Monilinia fructigena.</title>
        <authorList>
            <person name="Landi L."/>
            <person name="De Miccolis Angelini R.M."/>
            <person name="Pollastro S."/>
            <person name="Abate D."/>
            <person name="Faretra F."/>
            <person name="Romanazzi G."/>
        </authorList>
    </citation>
    <scope>NUCLEOTIDE SEQUENCE [LARGE SCALE GENOMIC DNA]</scope>
    <source>
        <strain evidence="5 6">Mfrg269</strain>
    </source>
</reference>
<dbReference type="InterPro" id="IPR011990">
    <property type="entry name" value="TPR-like_helical_dom_sf"/>
</dbReference>
<name>A0A395ISZ7_9HELO</name>
<evidence type="ECO:0008006" key="7">
    <source>
        <dbReference type="Google" id="ProtNLM"/>
    </source>
</evidence>
<sequence>MPPPPTNLTSGIRGFNETQPLEQTEEPFYRYFDETPDGVRTEAKGDPEEDELLEGLQEAVREIKEDIGEVSAEELEEIDEDEEPSLHMEEWEDAMDAKIERLQAEVERLESLTNKPGPMSEEDRQSIRSYFLKSVEEDEAESSKELYPPPTSSITEQFLKPHPASVSLTKPQPKPDSIEIPVARYPRSTRTHITLLNRVLQKIVHDYGRSDFRMAEGTMHKLWKYYIMCRKTLLSDPDGVSPATWKLIWGYVSLPDPTNLDRMAHVKRLGSDMQKAGLTLEGSTLLLYIEAVFVEGEQQAAIILWRSAMQTISRHENLLNQYLELGTRMFAEHGDIDEARNTASIAIERSSDPLMARILIHVIQGCLASAIKCHQLKAWDIYLEFRRHMESRIELDDYDAITGLFMRAGKRHEALAVFKDMMLTNDSAALQHDSLITQDYNNLPSNFNNKFFFGKWIKKLIGSGDLDEALKVIDLMRDIGICPDAKFTNGLIGAWLRSGTIKNMKLAEDMGWSMIANRLKFVEAREQGVRSLMAPLRPIKGINKPIHKSATFNLNPPATIETFSILIAHYVKRQKHEQLLDLYTTLSKAKIPPNTYFMNTVFSAEAKFSLDTREMYYNFLRDGVKPNIETFLHLWHNLKQRSMQRHARLDSFNARELFTEMMTWQSGLKAELGEDNLPEDLYNLIIVSFGLADDQAGTAVALRALQRYFGTYPTDGTARSIVLQITAVGVITSQRIRRLNLNKGSKERMQQVTRVLGLLQSQRIEALAKQGIAYDDLQGQAKAEEALTLLSDLLRIVALQRNGSQNGRADIVGLSKTAANEMGVPDCVPWLVYNIKDEELLDE</sequence>
<keyword evidence="3" id="KW-0175">Coiled coil</keyword>
<evidence type="ECO:0000256" key="3">
    <source>
        <dbReference type="SAM" id="Coils"/>
    </source>
</evidence>
<protein>
    <recommendedName>
        <fullName evidence="7">Pentacotripeptide-repeat region of PRORP domain-containing protein</fullName>
    </recommendedName>
</protein>
<dbReference type="InterPro" id="IPR051222">
    <property type="entry name" value="PPR/CCM1_RNA-binding"/>
</dbReference>